<feature type="region of interest" description="Disordered" evidence="7">
    <location>
        <begin position="1"/>
        <end position="101"/>
    </location>
</feature>
<keyword evidence="4 6" id="KW-0802">TPR repeat</keyword>
<keyword evidence="5" id="KW-0539">Nucleus</keyword>
<dbReference type="GO" id="GO:0034080">
    <property type="term" value="P:CENP-A containing chromatin assembly"/>
    <property type="evidence" value="ECO:0007669"/>
    <property type="project" value="TreeGrafter"/>
</dbReference>
<dbReference type="Pfam" id="PF10516">
    <property type="entry name" value="SHNi-TPR"/>
    <property type="match status" value="1"/>
</dbReference>
<dbReference type="PROSITE" id="PS50005">
    <property type="entry name" value="TPR"/>
    <property type="match status" value="1"/>
</dbReference>
<feature type="compositionally biased region" description="Basic and acidic residues" evidence="7">
    <location>
        <begin position="57"/>
        <end position="100"/>
    </location>
</feature>
<evidence type="ECO:0000256" key="3">
    <source>
        <dbReference type="ARBA" id="ARBA00022737"/>
    </source>
</evidence>
<dbReference type="AlphaFoldDB" id="A0A482WM72"/>
<dbReference type="InterPro" id="IPR011990">
    <property type="entry name" value="TPR-like_helical_dom_sf"/>
</dbReference>
<dbReference type="GO" id="GO:0042393">
    <property type="term" value="F:histone binding"/>
    <property type="evidence" value="ECO:0007669"/>
    <property type="project" value="TreeGrafter"/>
</dbReference>
<evidence type="ECO:0000313" key="10">
    <source>
        <dbReference type="Proteomes" id="UP000291343"/>
    </source>
</evidence>
<comment type="subcellular location">
    <subcellularLocation>
        <location evidence="1">Nucleus</location>
    </subcellularLocation>
</comment>
<evidence type="ECO:0000256" key="5">
    <source>
        <dbReference type="ARBA" id="ARBA00023242"/>
    </source>
</evidence>
<accession>A0A482WM72</accession>
<comment type="caution">
    <text evidence="9">The sequence shown here is derived from an EMBL/GenBank/DDBJ whole genome shotgun (WGS) entry which is preliminary data.</text>
</comment>
<reference evidence="9 10" key="1">
    <citation type="journal article" date="2017" name="Gigascience">
        <title>Genome sequence of the small brown planthopper, Laodelphax striatellus.</title>
        <authorList>
            <person name="Zhu J."/>
            <person name="Jiang F."/>
            <person name="Wang X."/>
            <person name="Yang P."/>
            <person name="Bao Y."/>
            <person name="Zhao W."/>
            <person name="Wang W."/>
            <person name="Lu H."/>
            <person name="Wang Q."/>
            <person name="Cui N."/>
            <person name="Li J."/>
            <person name="Chen X."/>
            <person name="Luo L."/>
            <person name="Yu J."/>
            <person name="Kang L."/>
            <person name="Cui F."/>
        </authorList>
    </citation>
    <scope>NUCLEOTIDE SEQUENCE [LARGE SCALE GENOMIC DNA]</scope>
    <source>
        <strain evidence="9">Lst14</strain>
    </source>
</reference>
<comment type="similarity">
    <text evidence="2">Belongs to the NASP family.</text>
</comment>
<dbReference type="PANTHER" id="PTHR15081">
    <property type="entry name" value="NUCLEAR AUTOANTIGENIC SPERM PROTEIN NASP -RELATED"/>
    <property type="match status" value="1"/>
</dbReference>
<evidence type="ECO:0000256" key="7">
    <source>
        <dbReference type="SAM" id="MobiDB-lite"/>
    </source>
</evidence>
<keyword evidence="3" id="KW-0677">Repeat</keyword>
<dbReference type="Proteomes" id="UP000291343">
    <property type="component" value="Unassembled WGS sequence"/>
</dbReference>
<dbReference type="EMBL" id="QKKF02030869">
    <property type="protein sequence ID" value="RZF34604.1"/>
    <property type="molecule type" value="Genomic_DNA"/>
</dbReference>
<name>A0A482WM72_LAOST</name>
<protein>
    <recommendedName>
        <fullName evidence="8">Tetratricopeptide SHNi-TPR domain-containing protein</fullName>
    </recommendedName>
</protein>
<feature type="repeat" description="TPR" evidence="6">
    <location>
        <begin position="272"/>
        <end position="305"/>
    </location>
</feature>
<feature type="compositionally biased region" description="Low complexity" evidence="7">
    <location>
        <begin position="415"/>
        <end position="440"/>
    </location>
</feature>
<dbReference type="FunCoup" id="A0A482WM72">
    <property type="interactions" value="295"/>
</dbReference>
<feature type="compositionally biased region" description="Basic and acidic residues" evidence="7">
    <location>
        <begin position="17"/>
        <end position="42"/>
    </location>
</feature>
<dbReference type="GO" id="GO:0005654">
    <property type="term" value="C:nucleoplasm"/>
    <property type="evidence" value="ECO:0007669"/>
    <property type="project" value="TreeGrafter"/>
</dbReference>
<dbReference type="InterPro" id="IPR019734">
    <property type="entry name" value="TPR_rpt"/>
</dbReference>
<dbReference type="GO" id="GO:0006335">
    <property type="term" value="P:DNA replication-dependent chromatin assembly"/>
    <property type="evidence" value="ECO:0007669"/>
    <property type="project" value="TreeGrafter"/>
</dbReference>
<dbReference type="SMART" id="SM00028">
    <property type="entry name" value="TPR"/>
    <property type="match status" value="2"/>
</dbReference>
<feature type="compositionally biased region" description="Acidic residues" evidence="7">
    <location>
        <begin position="176"/>
        <end position="197"/>
    </location>
</feature>
<feature type="compositionally biased region" description="Acidic residues" evidence="7">
    <location>
        <begin position="235"/>
        <end position="245"/>
    </location>
</feature>
<feature type="compositionally biased region" description="Basic and acidic residues" evidence="7">
    <location>
        <begin position="222"/>
        <end position="234"/>
    </location>
</feature>
<sequence>MPGTNEPTVVAESASEPVKEEKAKSTTAEEKTQVAEKMKMEVGEADETGGGGDTVENGDKVSGEAKNGGDAEKSSEKSGDVKSEEAANGEKVKTPSKEDFETGASLLAQGKRHLYVKDYPSAVAALSEACAKISAEHGQMADDCADGYYYYGSALLELAREEMAVLGEPEANKEPGDEDEEDEEEEGGEEEAGDETLEASKIEKKGEEGAKKDEEVGEADGEEGKEGEEKKEGEEAKEEEGDENVNDLQLAWEMFDLARVIYERQNNEKKLADTYLKLGEVAMESENYDGAVQDMNKCLTLQHKMLSPDNRAIAETLFQLGVASSLCNQFDEAIKYFTNAGVVLERRIRILTSNKTADPENLKKDPFYTVEKEIDELKALLPEIKDKIADMEDFKREAMKALREDLGNRLANKDGAGCSTSSTGAGSSSSSAAENGADSAVSASPSKAAGPVNDISHLVRKKRKADEVVSEKETSEAKKPNVETPSS</sequence>
<dbReference type="PANTHER" id="PTHR15081:SF1">
    <property type="entry name" value="NUCLEAR AUTOANTIGENIC SPERM PROTEIN"/>
    <property type="match status" value="1"/>
</dbReference>
<feature type="domain" description="Tetratricopeptide SHNi-TPR" evidence="8">
    <location>
        <begin position="272"/>
        <end position="308"/>
    </location>
</feature>
<feature type="compositionally biased region" description="Basic and acidic residues" evidence="7">
    <location>
        <begin position="464"/>
        <end position="481"/>
    </location>
</feature>
<dbReference type="SUPFAM" id="SSF48452">
    <property type="entry name" value="TPR-like"/>
    <property type="match status" value="1"/>
</dbReference>
<evidence type="ECO:0000256" key="4">
    <source>
        <dbReference type="ARBA" id="ARBA00022803"/>
    </source>
</evidence>
<feature type="compositionally biased region" description="Basic and acidic residues" evidence="7">
    <location>
        <begin position="198"/>
        <end position="214"/>
    </location>
</feature>
<evidence type="ECO:0000256" key="6">
    <source>
        <dbReference type="PROSITE-ProRule" id="PRU00339"/>
    </source>
</evidence>
<proteinExistence type="inferred from homology"/>
<feature type="region of interest" description="Disordered" evidence="7">
    <location>
        <begin position="162"/>
        <end position="245"/>
    </location>
</feature>
<dbReference type="InterPro" id="IPR019544">
    <property type="entry name" value="Tetratricopeptide_SHNi-TPR_dom"/>
</dbReference>
<gene>
    <name evidence="9" type="ORF">LSTR_LSTR008629</name>
</gene>
<evidence type="ECO:0000259" key="8">
    <source>
        <dbReference type="Pfam" id="PF10516"/>
    </source>
</evidence>
<dbReference type="InterPro" id="IPR051730">
    <property type="entry name" value="NASP-like"/>
</dbReference>
<dbReference type="SMR" id="A0A482WM72"/>
<organism evidence="9 10">
    <name type="scientific">Laodelphax striatellus</name>
    <name type="common">Small brown planthopper</name>
    <name type="synonym">Delphax striatella</name>
    <dbReference type="NCBI Taxonomy" id="195883"/>
    <lineage>
        <taxon>Eukaryota</taxon>
        <taxon>Metazoa</taxon>
        <taxon>Ecdysozoa</taxon>
        <taxon>Arthropoda</taxon>
        <taxon>Hexapoda</taxon>
        <taxon>Insecta</taxon>
        <taxon>Pterygota</taxon>
        <taxon>Neoptera</taxon>
        <taxon>Paraneoptera</taxon>
        <taxon>Hemiptera</taxon>
        <taxon>Auchenorrhyncha</taxon>
        <taxon>Fulgoroidea</taxon>
        <taxon>Delphacidae</taxon>
        <taxon>Criomorphinae</taxon>
        <taxon>Laodelphax</taxon>
    </lineage>
</organism>
<dbReference type="STRING" id="195883.A0A482WM72"/>
<dbReference type="OrthoDB" id="5587616at2759"/>
<evidence type="ECO:0000313" key="9">
    <source>
        <dbReference type="EMBL" id="RZF34604.1"/>
    </source>
</evidence>
<evidence type="ECO:0000256" key="1">
    <source>
        <dbReference type="ARBA" id="ARBA00004123"/>
    </source>
</evidence>
<feature type="region of interest" description="Disordered" evidence="7">
    <location>
        <begin position="410"/>
        <end position="487"/>
    </location>
</feature>
<dbReference type="Gene3D" id="1.25.40.10">
    <property type="entry name" value="Tetratricopeptide repeat domain"/>
    <property type="match status" value="1"/>
</dbReference>
<keyword evidence="10" id="KW-1185">Reference proteome</keyword>
<evidence type="ECO:0000256" key="2">
    <source>
        <dbReference type="ARBA" id="ARBA00008402"/>
    </source>
</evidence>
<dbReference type="InParanoid" id="A0A482WM72"/>